<evidence type="ECO:0000313" key="3">
    <source>
        <dbReference type="Proteomes" id="UP001176961"/>
    </source>
</evidence>
<organism evidence="2 3">
    <name type="scientific">Cylicocyclus nassatus</name>
    <name type="common">Nematode worm</name>
    <dbReference type="NCBI Taxonomy" id="53992"/>
    <lineage>
        <taxon>Eukaryota</taxon>
        <taxon>Metazoa</taxon>
        <taxon>Ecdysozoa</taxon>
        <taxon>Nematoda</taxon>
        <taxon>Chromadorea</taxon>
        <taxon>Rhabditida</taxon>
        <taxon>Rhabditina</taxon>
        <taxon>Rhabditomorpha</taxon>
        <taxon>Strongyloidea</taxon>
        <taxon>Strongylidae</taxon>
        <taxon>Cylicocyclus</taxon>
    </lineage>
</organism>
<dbReference type="Gene3D" id="3.30.420.10">
    <property type="entry name" value="Ribonuclease H-like superfamily/Ribonuclease H"/>
    <property type="match status" value="1"/>
</dbReference>
<reference evidence="2" key="1">
    <citation type="submission" date="2023-07" db="EMBL/GenBank/DDBJ databases">
        <authorList>
            <consortium name="CYATHOMIX"/>
        </authorList>
    </citation>
    <scope>NUCLEOTIDE SEQUENCE</scope>
    <source>
        <strain evidence="2">N/A</strain>
    </source>
</reference>
<dbReference type="EMBL" id="CATQJL010000001">
    <property type="protein sequence ID" value="CAJ0591375.1"/>
    <property type="molecule type" value="Genomic_DNA"/>
</dbReference>
<dbReference type="AlphaFoldDB" id="A0AA36DQZ9"/>
<feature type="domain" description="Tc1-like transposase DDE" evidence="1">
    <location>
        <begin position="39"/>
        <end position="101"/>
    </location>
</feature>
<dbReference type="Pfam" id="PF13358">
    <property type="entry name" value="DDE_3"/>
    <property type="match status" value="1"/>
</dbReference>
<gene>
    <name evidence="2" type="ORF">CYNAS_LOCUS3358</name>
</gene>
<protein>
    <recommendedName>
        <fullName evidence="1">Tc1-like transposase DDE domain-containing protein</fullName>
    </recommendedName>
</protein>
<accession>A0AA36DQZ9</accession>
<dbReference type="InterPro" id="IPR036397">
    <property type="entry name" value="RNaseH_sf"/>
</dbReference>
<dbReference type="Proteomes" id="UP001176961">
    <property type="component" value="Unassembled WGS sequence"/>
</dbReference>
<sequence>MIRDVNKVKRVDFCTRMLEDFTSFSDCVFTDESTFQGFARLIQDNAPPHKSRFTLEKLKEWDLDTLEWPAESPDSNPIELVWGNMKKFISAKNVRTLDDLKVRIVQYWKGLTPDVCKKYVLGVRKKLVRVIEQGGQNILENR</sequence>
<evidence type="ECO:0000259" key="1">
    <source>
        <dbReference type="Pfam" id="PF13358"/>
    </source>
</evidence>
<dbReference type="PANTHER" id="PTHR23022">
    <property type="entry name" value="TRANSPOSABLE ELEMENT-RELATED"/>
    <property type="match status" value="1"/>
</dbReference>
<dbReference type="GO" id="GO:0003676">
    <property type="term" value="F:nucleic acid binding"/>
    <property type="evidence" value="ECO:0007669"/>
    <property type="project" value="InterPro"/>
</dbReference>
<proteinExistence type="predicted"/>
<dbReference type="PANTHER" id="PTHR23022:SF135">
    <property type="entry name" value="SI:DKEY-77F5.3"/>
    <property type="match status" value="1"/>
</dbReference>
<evidence type="ECO:0000313" key="2">
    <source>
        <dbReference type="EMBL" id="CAJ0591375.1"/>
    </source>
</evidence>
<comment type="caution">
    <text evidence="2">The sequence shown here is derived from an EMBL/GenBank/DDBJ whole genome shotgun (WGS) entry which is preliminary data.</text>
</comment>
<dbReference type="InterPro" id="IPR052338">
    <property type="entry name" value="Transposase_5"/>
</dbReference>
<keyword evidence="3" id="KW-1185">Reference proteome</keyword>
<name>A0AA36DQZ9_CYLNA</name>
<dbReference type="InterPro" id="IPR038717">
    <property type="entry name" value="Tc1-like_DDE_dom"/>
</dbReference>